<gene>
    <name evidence="1" type="ORF">BC938DRAFT_471446</name>
</gene>
<comment type="caution">
    <text evidence="1">The sequence shown here is derived from an EMBL/GenBank/DDBJ whole genome shotgun (WGS) entry which is preliminary data.</text>
</comment>
<organism evidence="1 2">
    <name type="scientific">Jimgerdemannia flammicorona</name>
    <dbReference type="NCBI Taxonomy" id="994334"/>
    <lineage>
        <taxon>Eukaryota</taxon>
        <taxon>Fungi</taxon>
        <taxon>Fungi incertae sedis</taxon>
        <taxon>Mucoromycota</taxon>
        <taxon>Mucoromycotina</taxon>
        <taxon>Endogonomycetes</taxon>
        <taxon>Endogonales</taxon>
        <taxon>Endogonaceae</taxon>
        <taxon>Jimgerdemannia</taxon>
    </lineage>
</organism>
<dbReference type="AlphaFoldDB" id="A0A433QUL5"/>
<accession>A0A433QUL5</accession>
<evidence type="ECO:0000313" key="1">
    <source>
        <dbReference type="EMBL" id="RUS33483.1"/>
    </source>
</evidence>
<dbReference type="Proteomes" id="UP000274822">
    <property type="component" value="Unassembled WGS sequence"/>
</dbReference>
<evidence type="ECO:0000313" key="2">
    <source>
        <dbReference type="Proteomes" id="UP000274822"/>
    </source>
</evidence>
<protein>
    <submittedName>
        <fullName evidence="1">Uncharacterized protein</fullName>
    </submittedName>
</protein>
<name>A0A433QUL5_9FUNG</name>
<keyword evidence="2" id="KW-1185">Reference proteome</keyword>
<sequence length="241" mass="27064">MSSPAPTSSLPPLRYSDYWDQPVRSGAYGARPNACALKIQARNRSSNTRNSGVRSGSFEEVTGIVHSWESIPAERQFEVTKTCVRGEKPCKCKPSRNGPQGQRQVTKKKLEARVVEKRATSSVGSLERKVDRGVRPDKAPGLVKDYRHVSKIGVLVVRRGYRADLTRNNLDVSINLSTSAFLDTLSQLPVDELQYISDQFSRLDLSESLTLSKFRIPEKILLSNVSIWSFKASHHHWMIKP</sequence>
<dbReference type="EMBL" id="RBNJ01001163">
    <property type="protein sequence ID" value="RUS33483.1"/>
    <property type="molecule type" value="Genomic_DNA"/>
</dbReference>
<proteinExistence type="predicted"/>
<reference evidence="1 2" key="1">
    <citation type="journal article" date="2018" name="New Phytol.">
        <title>Phylogenomics of Endogonaceae and evolution of mycorrhizas within Mucoromycota.</title>
        <authorList>
            <person name="Chang Y."/>
            <person name="Desiro A."/>
            <person name="Na H."/>
            <person name="Sandor L."/>
            <person name="Lipzen A."/>
            <person name="Clum A."/>
            <person name="Barry K."/>
            <person name="Grigoriev I.V."/>
            <person name="Martin F.M."/>
            <person name="Stajich J.E."/>
            <person name="Smith M.E."/>
            <person name="Bonito G."/>
            <person name="Spatafora J.W."/>
        </authorList>
    </citation>
    <scope>NUCLEOTIDE SEQUENCE [LARGE SCALE GENOMIC DNA]</scope>
    <source>
        <strain evidence="1 2">AD002</strain>
    </source>
</reference>